<name>A0A4Y2ARB6_ARAVE</name>
<gene>
    <name evidence="1" type="ORF">AVEN_76638_1</name>
</gene>
<dbReference type="EMBL" id="BGPR01081092">
    <property type="protein sequence ID" value="GBL81544.1"/>
    <property type="molecule type" value="Genomic_DNA"/>
</dbReference>
<evidence type="ECO:0000313" key="2">
    <source>
        <dbReference type="Proteomes" id="UP000499080"/>
    </source>
</evidence>
<protein>
    <submittedName>
        <fullName evidence="1">Uncharacterized protein</fullName>
    </submittedName>
</protein>
<comment type="caution">
    <text evidence="1">The sequence shown here is derived from an EMBL/GenBank/DDBJ whole genome shotgun (WGS) entry which is preliminary data.</text>
</comment>
<dbReference type="AlphaFoldDB" id="A0A4Y2ARB6"/>
<dbReference type="OrthoDB" id="1434354at2759"/>
<keyword evidence="2" id="KW-1185">Reference proteome</keyword>
<proteinExistence type="predicted"/>
<dbReference type="Proteomes" id="UP000499080">
    <property type="component" value="Unassembled WGS sequence"/>
</dbReference>
<sequence length="205" mass="23303">LGKPMYAAIDDFENLTYANAISVKNIQYLLYLVKLFVDHYPEILKTLTAGHSLAAPSKPRTHQLRVLRSITAPTFTSAFKTRTPTNNDLLLCQRTPLFHTYLHRSHFCIYDPSVQKDLKRSWIFIPRHFASDLRVGRRGLVVRSRRLSRRVPGSKPNSTEDLPRMGLLEAKSYAVTNWPPADGVRKFGEGVPARVWSSSSDHGSR</sequence>
<organism evidence="1 2">
    <name type="scientific">Araneus ventricosus</name>
    <name type="common">Orbweaver spider</name>
    <name type="synonym">Epeira ventricosa</name>
    <dbReference type="NCBI Taxonomy" id="182803"/>
    <lineage>
        <taxon>Eukaryota</taxon>
        <taxon>Metazoa</taxon>
        <taxon>Ecdysozoa</taxon>
        <taxon>Arthropoda</taxon>
        <taxon>Chelicerata</taxon>
        <taxon>Arachnida</taxon>
        <taxon>Araneae</taxon>
        <taxon>Araneomorphae</taxon>
        <taxon>Entelegynae</taxon>
        <taxon>Araneoidea</taxon>
        <taxon>Araneidae</taxon>
        <taxon>Araneus</taxon>
    </lineage>
</organism>
<reference evidence="1 2" key="1">
    <citation type="journal article" date="2019" name="Sci. Rep.">
        <title>Orb-weaving spider Araneus ventricosus genome elucidates the spidroin gene catalogue.</title>
        <authorList>
            <person name="Kono N."/>
            <person name="Nakamura H."/>
            <person name="Ohtoshi R."/>
            <person name="Moran D.A.P."/>
            <person name="Shinohara A."/>
            <person name="Yoshida Y."/>
            <person name="Fujiwara M."/>
            <person name="Mori M."/>
            <person name="Tomita M."/>
            <person name="Arakawa K."/>
        </authorList>
    </citation>
    <scope>NUCLEOTIDE SEQUENCE [LARGE SCALE GENOMIC DNA]</scope>
</reference>
<feature type="non-terminal residue" evidence="1">
    <location>
        <position position="1"/>
    </location>
</feature>
<evidence type="ECO:0000313" key="1">
    <source>
        <dbReference type="EMBL" id="GBL81544.1"/>
    </source>
</evidence>
<accession>A0A4Y2ARB6</accession>